<dbReference type="Pfam" id="PF05239">
    <property type="entry name" value="PRC"/>
    <property type="match status" value="1"/>
</dbReference>
<feature type="domain" description="DUF2382" evidence="3">
    <location>
        <begin position="201"/>
        <end position="314"/>
    </location>
</feature>
<dbReference type="EMBL" id="BAAABY010000044">
    <property type="protein sequence ID" value="GAA0486867.1"/>
    <property type="molecule type" value="Genomic_DNA"/>
</dbReference>
<evidence type="ECO:0000313" key="5">
    <source>
        <dbReference type="Proteomes" id="UP001500909"/>
    </source>
</evidence>
<name>A0ABN1AYY9_9ACTN</name>
<feature type="region of interest" description="Disordered" evidence="1">
    <location>
        <begin position="1"/>
        <end position="24"/>
    </location>
</feature>
<feature type="compositionally biased region" description="Basic and acidic residues" evidence="1">
    <location>
        <begin position="342"/>
        <end position="355"/>
    </location>
</feature>
<reference evidence="4 5" key="1">
    <citation type="journal article" date="2019" name="Int. J. Syst. Evol. Microbiol.">
        <title>The Global Catalogue of Microorganisms (GCM) 10K type strain sequencing project: providing services to taxonomists for standard genome sequencing and annotation.</title>
        <authorList>
            <consortium name="The Broad Institute Genomics Platform"/>
            <consortium name="The Broad Institute Genome Sequencing Center for Infectious Disease"/>
            <person name="Wu L."/>
            <person name="Ma J."/>
        </authorList>
    </citation>
    <scope>NUCLEOTIDE SEQUENCE [LARGE SCALE GENOMIC DNA]</scope>
    <source>
        <strain evidence="4 5">JCM 4805</strain>
    </source>
</reference>
<evidence type="ECO:0000313" key="4">
    <source>
        <dbReference type="EMBL" id="GAA0486867.1"/>
    </source>
</evidence>
<feature type="compositionally biased region" description="Gly residues" evidence="1">
    <location>
        <begin position="125"/>
        <end position="154"/>
    </location>
</feature>
<comment type="caution">
    <text evidence="4">The sequence shown here is derived from an EMBL/GenBank/DDBJ whole genome shotgun (WGS) entry which is preliminary data.</text>
</comment>
<dbReference type="InterPro" id="IPR011033">
    <property type="entry name" value="PRC_barrel-like_sf"/>
</dbReference>
<sequence length="355" mass="38238">MGVVRASPAGARERRDAMNAPLGDTPHDLAGLSVIDADGAKVGTVQQVYRDDATNEPEWITVHTGLFGTKETFVPLAGCTRADDTLRVPHTKDQIKDAPRMNADGHLDPSEEERLYRHYGLTRSGRGGMGRDTGTGQAGGMGTAAAAGGMGTAGAAGTAGQHTRPTEADRPLAGAGAGQMAMSRGGPTDADRSRKEQNPEMTLSEERAQFGVEEHESGHAHLRKHVVTENVSQTVPIAHEEARLTRTPISEEEARRSRGTKPAQLEDGDYDITLHREEAVIRKETVPYERVRLETDRVTEQQEVSTEVRREQLEFDDGTTGDTGRTGPGDRTGRKGMKGMKGTKETGEEGTGHAW</sequence>
<dbReference type="InterPro" id="IPR019060">
    <property type="entry name" value="DUF2382"/>
</dbReference>
<protein>
    <submittedName>
        <fullName evidence="4">PRC and DUF2382 domain-containing protein</fullName>
    </submittedName>
</protein>
<feature type="region of interest" description="Disordered" evidence="1">
    <location>
        <begin position="122"/>
        <end position="202"/>
    </location>
</feature>
<feature type="region of interest" description="Disordered" evidence="1">
    <location>
        <begin position="302"/>
        <end position="355"/>
    </location>
</feature>
<feature type="region of interest" description="Disordered" evidence="1">
    <location>
        <begin position="246"/>
        <end position="266"/>
    </location>
</feature>
<dbReference type="Pfam" id="PF09557">
    <property type="entry name" value="DUF2382"/>
    <property type="match status" value="1"/>
</dbReference>
<evidence type="ECO:0000259" key="2">
    <source>
        <dbReference type="Pfam" id="PF05239"/>
    </source>
</evidence>
<dbReference type="PANTHER" id="PTHR38463">
    <property type="entry name" value="STRESS RESPONSE PROTEIN YSNF"/>
    <property type="match status" value="1"/>
</dbReference>
<feature type="compositionally biased region" description="Basic and acidic residues" evidence="1">
    <location>
        <begin position="302"/>
        <end position="313"/>
    </location>
</feature>
<organism evidence="4 5">
    <name type="scientific">Streptomyces olivaceiscleroticus</name>
    <dbReference type="NCBI Taxonomy" id="68245"/>
    <lineage>
        <taxon>Bacteria</taxon>
        <taxon>Bacillati</taxon>
        <taxon>Actinomycetota</taxon>
        <taxon>Actinomycetes</taxon>
        <taxon>Kitasatosporales</taxon>
        <taxon>Streptomycetaceae</taxon>
        <taxon>Streptomyces</taxon>
    </lineage>
</organism>
<dbReference type="InterPro" id="IPR052967">
    <property type="entry name" value="Stress_Response_Assoc"/>
</dbReference>
<proteinExistence type="predicted"/>
<accession>A0ABN1AYY9</accession>
<feature type="compositionally biased region" description="Basic and acidic residues" evidence="1">
    <location>
        <begin position="189"/>
        <end position="202"/>
    </location>
</feature>
<evidence type="ECO:0000256" key="1">
    <source>
        <dbReference type="SAM" id="MobiDB-lite"/>
    </source>
</evidence>
<dbReference type="Gene3D" id="3.90.50.10">
    <property type="entry name" value="Photosynthetic Reaction Center, subunit H, domain 2"/>
    <property type="match status" value="1"/>
</dbReference>
<dbReference type="PANTHER" id="PTHR38463:SF1">
    <property type="entry name" value="STRESS RESPONSE PROTEIN YSNF"/>
    <property type="match status" value="1"/>
</dbReference>
<dbReference type="InterPro" id="IPR027275">
    <property type="entry name" value="PRC-brl_dom"/>
</dbReference>
<feature type="domain" description="PRC-barrel" evidence="2">
    <location>
        <begin position="27"/>
        <end position="94"/>
    </location>
</feature>
<keyword evidence="5" id="KW-1185">Reference proteome</keyword>
<dbReference type="Proteomes" id="UP001500909">
    <property type="component" value="Unassembled WGS sequence"/>
</dbReference>
<gene>
    <name evidence="4" type="ORF">GCM10010361_59700</name>
</gene>
<dbReference type="InterPro" id="IPR014747">
    <property type="entry name" value="Bac_photo_RC_H_C"/>
</dbReference>
<evidence type="ECO:0000259" key="3">
    <source>
        <dbReference type="Pfam" id="PF09557"/>
    </source>
</evidence>
<dbReference type="SUPFAM" id="SSF50346">
    <property type="entry name" value="PRC-barrel domain"/>
    <property type="match status" value="1"/>
</dbReference>